<reference evidence="1" key="1">
    <citation type="submission" date="2022-10" db="EMBL/GenBank/DDBJ databases">
        <title>Complete Genome of Trichothecium roseum strain YXFP-22015, a Plant Pathogen Isolated from Citrus.</title>
        <authorList>
            <person name="Wang Y."/>
            <person name="Zhu L."/>
        </authorList>
    </citation>
    <scope>NUCLEOTIDE SEQUENCE</scope>
    <source>
        <strain evidence="1">YXFP-22015</strain>
    </source>
</reference>
<evidence type="ECO:0000313" key="1">
    <source>
        <dbReference type="EMBL" id="KAI9900201.1"/>
    </source>
</evidence>
<accession>A0ACC0V426</accession>
<dbReference type="EMBL" id="CM047943">
    <property type="protein sequence ID" value="KAI9900201.1"/>
    <property type="molecule type" value="Genomic_DNA"/>
</dbReference>
<name>A0ACC0V426_9HYPO</name>
<keyword evidence="2" id="KW-1185">Reference proteome</keyword>
<comment type="caution">
    <text evidence="1">The sequence shown here is derived from an EMBL/GenBank/DDBJ whole genome shotgun (WGS) entry which is preliminary data.</text>
</comment>
<sequence>MKGQRISQYNICGDTLSSDSYLPVSLGKSLLWAGITPDPCHSKLNSLIMESTSSTRTESPEQLLAVFKAAALSVTKLYKTSAAAEARARAEGYQECLDDLFTLLEKDATGLGDQAVSKLRRWIGERRDGRDAVLQNGESDEEADKAEVSPPPRESSDMVNSQTPLHQKLEAASANITAATSAPPPTTHFVVPSQDTFSFQSSYPNIATLDLSESRNQDAPHHPTRPGRRFVNNGTRPRAQGPLGRGAGTKRRIDFNDFFGNYFGGKDPSGGGNKRSRHN</sequence>
<organism evidence="1 2">
    <name type="scientific">Trichothecium roseum</name>
    <dbReference type="NCBI Taxonomy" id="47278"/>
    <lineage>
        <taxon>Eukaryota</taxon>
        <taxon>Fungi</taxon>
        <taxon>Dikarya</taxon>
        <taxon>Ascomycota</taxon>
        <taxon>Pezizomycotina</taxon>
        <taxon>Sordariomycetes</taxon>
        <taxon>Hypocreomycetidae</taxon>
        <taxon>Hypocreales</taxon>
        <taxon>Hypocreales incertae sedis</taxon>
        <taxon>Trichothecium</taxon>
    </lineage>
</organism>
<dbReference type="Proteomes" id="UP001163324">
    <property type="component" value="Chromosome 4"/>
</dbReference>
<protein>
    <submittedName>
        <fullName evidence="1">Uncharacterized protein</fullName>
    </submittedName>
</protein>
<proteinExistence type="predicted"/>
<evidence type="ECO:0000313" key="2">
    <source>
        <dbReference type="Proteomes" id="UP001163324"/>
    </source>
</evidence>
<gene>
    <name evidence="1" type="ORF">N3K66_004463</name>
</gene>